<keyword evidence="4" id="KW-1185">Reference proteome</keyword>
<keyword evidence="1" id="KW-1133">Transmembrane helix</keyword>
<evidence type="ECO:0000256" key="1">
    <source>
        <dbReference type="SAM" id="Phobius"/>
    </source>
</evidence>
<dbReference type="InterPro" id="IPR023346">
    <property type="entry name" value="Lysozyme-like_dom_sf"/>
</dbReference>
<dbReference type="AlphaFoldDB" id="A0A7W8X9R3"/>
<proteinExistence type="predicted"/>
<dbReference type="RefSeq" id="WP_245275964.1">
    <property type="nucleotide sequence ID" value="NZ_JACHBK010000008.1"/>
</dbReference>
<comment type="caution">
    <text evidence="3">The sequence shown here is derived from an EMBL/GenBank/DDBJ whole genome shotgun (WGS) entry which is preliminary data.</text>
</comment>
<dbReference type="EMBL" id="JACHBK010000008">
    <property type="protein sequence ID" value="MBB5536931.1"/>
    <property type="molecule type" value="Genomic_DNA"/>
</dbReference>
<feature type="transmembrane region" description="Helical" evidence="1">
    <location>
        <begin position="130"/>
        <end position="148"/>
    </location>
</feature>
<dbReference type="InterPro" id="IPR036365">
    <property type="entry name" value="PGBD-like_sf"/>
</dbReference>
<dbReference type="Gene3D" id="1.10.530.10">
    <property type="match status" value="1"/>
</dbReference>
<keyword evidence="1" id="KW-0812">Transmembrane</keyword>
<dbReference type="SUPFAM" id="SSF47090">
    <property type="entry name" value="PGBD-like"/>
    <property type="match status" value="1"/>
</dbReference>
<evidence type="ECO:0000313" key="3">
    <source>
        <dbReference type="EMBL" id="MBB5536931.1"/>
    </source>
</evidence>
<name>A0A7W8X9R3_9HYPH</name>
<reference evidence="3 4" key="1">
    <citation type="submission" date="2020-08" db="EMBL/GenBank/DDBJ databases">
        <title>Genomic Encyclopedia of Type Strains, Phase IV (KMG-V): Genome sequencing to study the core and pangenomes of soil and plant-associated prokaryotes.</title>
        <authorList>
            <person name="Whitman W."/>
        </authorList>
    </citation>
    <scope>NUCLEOTIDE SEQUENCE [LARGE SCALE GENOMIC DNA]</scope>
    <source>
        <strain evidence="3 4">SEMIA 4084</strain>
    </source>
</reference>
<dbReference type="Gene3D" id="1.10.101.10">
    <property type="entry name" value="PGBD-like superfamily/PGBD"/>
    <property type="match status" value="1"/>
</dbReference>
<dbReference type="InterPro" id="IPR036366">
    <property type="entry name" value="PGBDSf"/>
</dbReference>
<dbReference type="Pfam" id="PF01471">
    <property type="entry name" value="PG_binding_1"/>
    <property type="match status" value="1"/>
</dbReference>
<protein>
    <submittedName>
        <fullName evidence="3">Putative chitinase</fullName>
    </submittedName>
</protein>
<feature type="transmembrane region" description="Helical" evidence="1">
    <location>
        <begin position="154"/>
        <end position="171"/>
    </location>
</feature>
<dbReference type="Proteomes" id="UP000585507">
    <property type="component" value="Unassembled WGS sequence"/>
</dbReference>
<accession>A0A7W8X9R3</accession>
<keyword evidence="1" id="KW-0472">Membrane</keyword>
<organism evidence="3 4">
    <name type="scientific">Rhizobium giardinii</name>
    <dbReference type="NCBI Taxonomy" id="56731"/>
    <lineage>
        <taxon>Bacteria</taxon>
        <taxon>Pseudomonadati</taxon>
        <taxon>Pseudomonadota</taxon>
        <taxon>Alphaproteobacteria</taxon>
        <taxon>Hyphomicrobiales</taxon>
        <taxon>Rhizobiaceae</taxon>
        <taxon>Rhizobium/Agrobacterium group</taxon>
        <taxon>Rhizobium</taxon>
    </lineage>
</organism>
<evidence type="ECO:0000313" key="4">
    <source>
        <dbReference type="Proteomes" id="UP000585507"/>
    </source>
</evidence>
<sequence length="188" mass="20363">MPLWYWESRNLNKWANEGDIETLTKKINGGKNGLADRINRYGRVALVLLGYRADGVRQFQADHRLEVDGDVGPKTRAALHQALVALVPGEAEKPEVKAAPVTEEKTVVEQKPVVPDDVDTQVKNKTNQSGWLIGIGGSLTTALTGLFGQDWQTVVAVGGVSIVALVLLLLLRHQIIAAVKDIRGAVEG</sequence>
<evidence type="ECO:0000259" key="2">
    <source>
        <dbReference type="Pfam" id="PF01471"/>
    </source>
</evidence>
<feature type="domain" description="Peptidoglycan binding-like" evidence="2">
    <location>
        <begin position="54"/>
        <end position="79"/>
    </location>
</feature>
<dbReference type="SUPFAM" id="SSF53955">
    <property type="entry name" value="Lysozyme-like"/>
    <property type="match status" value="1"/>
</dbReference>
<dbReference type="InterPro" id="IPR002477">
    <property type="entry name" value="Peptidoglycan-bd-like"/>
</dbReference>
<gene>
    <name evidence="3" type="ORF">GGD55_003646</name>
</gene>